<proteinExistence type="predicted"/>
<reference evidence="2" key="2">
    <citation type="submission" date="2022-03" db="EMBL/GenBank/DDBJ databases">
        <title>Draft title - Genomic analysis of global carrot germplasm unveils the trajectory of domestication and the origin of high carotenoid orange carrot.</title>
        <authorList>
            <person name="Iorizzo M."/>
            <person name="Ellison S."/>
            <person name="Senalik D."/>
            <person name="Macko-Podgorni A."/>
            <person name="Grzebelus D."/>
            <person name="Bostan H."/>
            <person name="Rolling W."/>
            <person name="Curaba J."/>
            <person name="Simon P."/>
        </authorList>
    </citation>
    <scope>NUCLEOTIDE SEQUENCE</scope>
    <source>
        <tissue evidence="2">Leaf</tissue>
    </source>
</reference>
<protein>
    <submittedName>
        <fullName evidence="1">Uncharacterized protein</fullName>
    </submittedName>
</protein>
<accession>A0A166GQJ4</accession>
<dbReference type="PANTHER" id="PTHR33511">
    <property type="entry name" value="OS06G0632400 PROTEIN"/>
    <property type="match status" value="1"/>
</dbReference>
<dbReference type="AlphaFoldDB" id="A0A166GQJ4"/>
<evidence type="ECO:0000313" key="1">
    <source>
        <dbReference type="EMBL" id="KZN09231.1"/>
    </source>
</evidence>
<dbReference type="OMA" id="QDDAREM"/>
<gene>
    <name evidence="1" type="ORF">DCAR_001887</name>
    <name evidence="2" type="ORF">DCAR_0101900</name>
</gene>
<dbReference type="EMBL" id="CP093343">
    <property type="protein sequence ID" value="WOG82732.1"/>
    <property type="molecule type" value="Genomic_DNA"/>
</dbReference>
<sequence>MGGNSYKQKKSFSLFSMFKTKKRARRVEDVDGVSDDLVNAYRVYPSDEDRGRWIADRRIDTKASAYIATVQANWNRSEVSN</sequence>
<reference evidence="1" key="1">
    <citation type="journal article" date="2016" name="Nat. Genet.">
        <title>A high-quality carrot genome assembly provides new insights into carotenoid accumulation and asterid genome evolution.</title>
        <authorList>
            <person name="Iorizzo M."/>
            <person name="Ellison S."/>
            <person name="Senalik D."/>
            <person name="Zeng P."/>
            <person name="Satapoomin P."/>
            <person name="Huang J."/>
            <person name="Bowman M."/>
            <person name="Iovene M."/>
            <person name="Sanseverino W."/>
            <person name="Cavagnaro P."/>
            <person name="Yildiz M."/>
            <person name="Macko-Podgorni A."/>
            <person name="Moranska E."/>
            <person name="Grzebelus E."/>
            <person name="Grzebelus D."/>
            <person name="Ashrafi H."/>
            <person name="Zheng Z."/>
            <person name="Cheng S."/>
            <person name="Spooner D."/>
            <person name="Van Deynze A."/>
            <person name="Simon P."/>
        </authorList>
    </citation>
    <scope>NUCLEOTIDE SEQUENCE [LARGE SCALE GENOMIC DNA]</scope>
    <source>
        <tissue evidence="1">Leaf</tissue>
    </source>
</reference>
<keyword evidence="3" id="KW-1185">Reference proteome</keyword>
<organism evidence="1">
    <name type="scientific">Daucus carota subsp. sativus</name>
    <name type="common">Carrot</name>
    <dbReference type="NCBI Taxonomy" id="79200"/>
    <lineage>
        <taxon>Eukaryota</taxon>
        <taxon>Viridiplantae</taxon>
        <taxon>Streptophyta</taxon>
        <taxon>Embryophyta</taxon>
        <taxon>Tracheophyta</taxon>
        <taxon>Spermatophyta</taxon>
        <taxon>Magnoliopsida</taxon>
        <taxon>eudicotyledons</taxon>
        <taxon>Gunneridae</taxon>
        <taxon>Pentapetalae</taxon>
        <taxon>asterids</taxon>
        <taxon>campanulids</taxon>
        <taxon>Apiales</taxon>
        <taxon>Apiaceae</taxon>
        <taxon>Apioideae</taxon>
        <taxon>Scandiceae</taxon>
        <taxon>Daucinae</taxon>
        <taxon>Daucus</taxon>
        <taxon>Daucus sect. Daucus</taxon>
    </lineage>
</organism>
<dbReference type="EMBL" id="LNRQ01000001">
    <property type="protein sequence ID" value="KZN09231.1"/>
    <property type="molecule type" value="Genomic_DNA"/>
</dbReference>
<evidence type="ECO:0000313" key="3">
    <source>
        <dbReference type="Proteomes" id="UP000077755"/>
    </source>
</evidence>
<name>A0A166GQJ4_DAUCS</name>
<dbReference type="Proteomes" id="UP000077755">
    <property type="component" value="Chromosome 1"/>
</dbReference>
<evidence type="ECO:0000313" key="2">
    <source>
        <dbReference type="EMBL" id="WOG82732.1"/>
    </source>
</evidence>
<dbReference type="Gramene" id="KZN09231">
    <property type="protein sequence ID" value="KZN09231"/>
    <property type="gene ID" value="DCAR_001887"/>
</dbReference>